<feature type="binding site" evidence="11">
    <location>
        <position position="408"/>
    </location>
    <ligand>
        <name>Zn(2+)</name>
        <dbReference type="ChEBI" id="CHEBI:29105"/>
        <note>catalytic</note>
    </ligand>
</feature>
<dbReference type="CDD" id="cd01319">
    <property type="entry name" value="AMPD"/>
    <property type="match status" value="1"/>
</dbReference>
<dbReference type="AlphaFoldDB" id="A0A5N6RM09"/>
<dbReference type="PROSITE" id="PS00485">
    <property type="entry name" value="A_DEAMINASE"/>
    <property type="match status" value="1"/>
</dbReference>
<evidence type="ECO:0000256" key="1">
    <source>
        <dbReference type="ARBA" id="ARBA00004955"/>
    </source>
</evidence>
<dbReference type="GO" id="GO:0005829">
    <property type="term" value="C:cytosol"/>
    <property type="evidence" value="ECO:0007669"/>
    <property type="project" value="TreeGrafter"/>
</dbReference>
<dbReference type="PANTHER" id="PTHR11359">
    <property type="entry name" value="AMP DEAMINASE"/>
    <property type="match status" value="1"/>
</dbReference>
<evidence type="ECO:0000256" key="7">
    <source>
        <dbReference type="ARBA" id="ARBA00023080"/>
    </source>
</evidence>
<name>A0A5N6RM09_9ROSI</name>
<keyword evidence="6 11" id="KW-0862">Zinc</keyword>
<keyword evidence="14" id="KW-1185">Reference proteome</keyword>
<feature type="compositionally biased region" description="Polar residues" evidence="12">
    <location>
        <begin position="127"/>
        <end position="145"/>
    </location>
</feature>
<evidence type="ECO:0000313" key="13">
    <source>
        <dbReference type="EMBL" id="KAE8099180.1"/>
    </source>
</evidence>
<dbReference type="SUPFAM" id="SSF51556">
    <property type="entry name" value="Metallo-dependent hydrolases"/>
    <property type="match status" value="1"/>
</dbReference>
<dbReference type="InterPro" id="IPR006650">
    <property type="entry name" value="A/AMP_deam_AS"/>
</dbReference>
<dbReference type="GO" id="GO:0032264">
    <property type="term" value="P:IMP salvage"/>
    <property type="evidence" value="ECO:0007669"/>
    <property type="project" value="UniProtKB-UniPathway"/>
</dbReference>
<dbReference type="Proteomes" id="UP000327013">
    <property type="component" value="Chromosome 7"/>
</dbReference>
<evidence type="ECO:0000256" key="12">
    <source>
        <dbReference type="SAM" id="MobiDB-lite"/>
    </source>
</evidence>
<dbReference type="Gene3D" id="4.10.800.20">
    <property type="match status" value="1"/>
</dbReference>
<sequence length="854" mass="97216">MDAYALHLAVAALVGASVVAVSAYYMHRKTLTQLLEFAKTVERDREREDNSDLDSPQHQKKRRGHHTRRKGGGYYRRSSASLPDVTKIAGGFDGGVEERRSNGPLNVDGIPAGLPRLHTLPEGKSSGLASSTKRSSSLLRPTSPKSPVASASAFESVEGSDDEDNMTDNAKLDITYLHTNGNAGPEGKTLYENLPDHIKASGEQMPIAASSMIRSHSVSGDLHGVQPDPIAADILRKEPEHETFARLKIAPTEVPSSDEVEAYIVLQECLELRKRYVFREAAAPWDKEVISDPSTPKPNLEPFSYIPEGKSDHYFVMQDGVIHVYGNKDVKEELFPVADATAFFTDLHHILRVIAAGNIRTLCHHRLNLLEQKFNLHLMLNADREFLAQKSAPHRDFYNVRKVDTHVHHSACMNQKHLLRFIKSKLRKEPDEVVIFRDGTYLTLKEVFESLDLTGYDLNVDLLDVHADKSTFHRFDKFNLKYNPCGQSRLREIFLKQDNLIQGRFLAELTKQVFSDLAASKYQMAEYRVSIYGRKQSEWDQMASWIVNNELYSENVVWLIQLPRLYNVYKEMGIVTSFQNILDNIFIPLFEVTVDPDSHPQLHVFLKQVVGLDLVDDESKPERRPTKHMPTPAQWTNVFNPAFSYYVYYCYANLYTLNKLRESKGMTTIKFRPHSGEAGDIDHLAATFLTAHNIAHGINLRKSPVLQYLYYLAQIGLAMSPLSNNSLFLDYHRNPFPMFFLRGLNVSLSTDDPLQIHLTKEPLVEEYSIAASVWKLSSCDLCEIARNSVYQSGFSHALKSHWIGKEYFKRGPNGNDIQRTNVPHIRLEFRDTIWREEMQQVYLGKAIIPQEVEK</sequence>
<protein>
    <recommendedName>
        <fullName evidence="3">AMP deaminase</fullName>
        <ecNumber evidence="3">3.5.4.6</ecNumber>
    </recommendedName>
</protein>
<dbReference type="InterPro" id="IPR006329">
    <property type="entry name" value="AMPD"/>
</dbReference>
<dbReference type="UniPathway" id="UPA00591">
    <property type="reaction ID" value="UER00663"/>
</dbReference>
<feature type="binding site" evidence="11">
    <location>
        <position position="674"/>
    </location>
    <ligand>
        <name>Zn(2+)</name>
        <dbReference type="ChEBI" id="CHEBI:29105"/>
        <note>catalytic</note>
    </ligand>
</feature>
<comment type="pathway">
    <text evidence="1">Purine metabolism; IMP biosynthesis via salvage pathway; IMP from AMP: step 1/1.</text>
</comment>
<feature type="binding site" evidence="11">
    <location>
        <position position="406"/>
    </location>
    <ligand>
        <name>Zn(2+)</name>
        <dbReference type="ChEBI" id="CHEBI:29105"/>
        <note>catalytic</note>
    </ligand>
</feature>
<accession>A0A5N6RM09</accession>
<dbReference type="Gene3D" id="3.20.20.140">
    <property type="entry name" value="Metal-dependent hydrolases"/>
    <property type="match status" value="1"/>
</dbReference>
<organism evidence="13 14">
    <name type="scientific">Carpinus fangiana</name>
    <dbReference type="NCBI Taxonomy" id="176857"/>
    <lineage>
        <taxon>Eukaryota</taxon>
        <taxon>Viridiplantae</taxon>
        <taxon>Streptophyta</taxon>
        <taxon>Embryophyta</taxon>
        <taxon>Tracheophyta</taxon>
        <taxon>Spermatophyta</taxon>
        <taxon>Magnoliopsida</taxon>
        <taxon>eudicotyledons</taxon>
        <taxon>Gunneridae</taxon>
        <taxon>Pentapetalae</taxon>
        <taxon>rosids</taxon>
        <taxon>fabids</taxon>
        <taxon>Fagales</taxon>
        <taxon>Betulaceae</taxon>
        <taxon>Carpinus</taxon>
    </lineage>
</organism>
<dbReference type="OrthoDB" id="1723809at2759"/>
<dbReference type="InterPro" id="IPR032466">
    <property type="entry name" value="Metal_Hydrolase"/>
</dbReference>
<dbReference type="GO" id="GO:0003876">
    <property type="term" value="F:AMP deaminase activity"/>
    <property type="evidence" value="ECO:0007669"/>
    <property type="project" value="UniProtKB-EC"/>
</dbReference>
<dbReference type="PANTHER" id="PTHR11359:SF0">
    <property type="entry name" value="AMP DEAMINASE"/>
    <property type="match status" value="1"/>
</dbReference>
<evidence type="ECO:0000256" key="6">
    <source>
        <dbReference type="ARBA" id="ARBA00022833"/>
    </source>
</evidence>
<evidence type="ECO:0000256" key="9">
    <source>
        <dbReference type="PIRSR" id="PIRSR606329-1"/>
    </source>
</evidence>
<evidence type="ECO:0000256" key="3">
    <source>
        <dbReference type="ARBA" id="ARBA00012775"/>
    </source>
</evidence>
<gene>
    <name evidence="13" type="ORF">FH972_017184</name>
</gene>
<keyword evidence="4 11" id="KW-0479">Metal-binding</keyword>
<evidence type="ECO:0000256" key="2">
    <source>
        <dbReference type="ARBA" id="ARBA00006676"/>
    </source>
</evidence>
<proteinExistence type="inferred from homology"/>
<reference evidence="13 14" key="1">
    <citation type="submission" date="2019-06" db="EMBL/GenBank/DDBJ databases">
        <title>A chromosomal-level reference genome of Carpinus fangiana (Coryloideae, Betulaceae).</title>
        <authorList>
            <person name="Yang X."/>
            <person name="Wang Z."/>
            <person name="Zhang L."/>
            <person name="Hao G."/>
            <person name="Liu J."/>
            <person name="Yang Y."/>
        </authorList>
    </citation>
    <scope>NUCLEOTIDE SEQUENCE [LARGE SCALE GENOMIC DNA]</scope>
    <source>
        <strain evidence="13">Cfa_2016G</strain>
        <tissue evidence="13">Leaf</tissue>
    </source>
</reference>
<dbReference type="EMBL" id="CM017327">
    <property type="protein sequence ID" value="KAE8099180.1"/>
    <property type="molecule type" value="Genomic_DNA"/>
</dbReference>
<feature type="compositionally biased region" description="Basic residues" evidence="12">
    <location>
        <begin position="58"/>
        <end position="71"/>
    </location>
</feature>
<evidence type="ECO:0000313" key="14">
    <source>
        <dbReference type="Proteomes" id="UP000327013"/>
    </source>
</evidence>
<feature type="binding site" evidence="10">
    <location>
        <begin position="752"/>
        <end position="755"/>
    </location>
    <ligand>
        <name>substrate</name>
    </ligand>
</feature>
<dbReference type="GO" id="GO:0046033">
    <property type="term" value="P:AMP metabolic process"/>
    <property type="evidence" value="ECO:0007669"/>
    <property type="project" value="TreeGrafter"/>
</dbReference>
<comment type="catalytic activity">
    <reaction evidence="8">
        <text>AMP + H2O + H(+) = IMP + NH4(+)</text>
        <dbReference type="Rhea" id="RHEA:14777"/>
        <dbReference type="ChEBI" id="CHEBI:15377"/>
        <dbReference type="ChEBI" id="CHEBI:15378"/>
        <dbReference type="ChEBI" id="CHEBI:28938"/>
        <dbReference type="ChEBI" id="CHEBI:58053"/>
        <dbReference type="ChEBI" id="CHEBI:456215"/>
        <dbReference type="EC" id="3.5.4.6"/>
    </reaction>
</comment>
<feature type="binding site" evidence="10">
    <location>
        <begin position="477"/>
        <end position="482"/>
    </location>
    <ligand>
        <name>substrate</name>
    </ligand>
</feature>
<dbReference type="FunFam" id="3.20.20.140:FF:000035">
    <property type="entry name" value="Probable amp deaminase"/>
    <property type="match status" value="1"/>
</dbReference>
<evidence type="ECO:0000256" key="4">
    <source>
        <dbReference type="ARBA" id="ARBA00022723"/>
    </source>
</evidence>
<evidence type="ECO:0000256" key="10">
    <source>
        <dbReference type="PIRSR" id="PIRSR606329-2"/>
    </source>
</evidence>
<feature type="compositionally biased region" description="Basic and acidic residues" evidence="12">
    <location>
        <begin position="41"/>
        <end position="50"/>
    </location>
</feature>
<evidence type="ECO:0000256" key="5">
    <source>
        <dbReference type="ARBA" id="ARBA00022801"/>
    </source>
</evidence>
<dbReference type="GO" id="GO:0046872">
    <property type="term" value="F:metal ion binding"/>
    <property type="evidence" value="ECO:0007669"/>
    <property type="project" value="UniProtKB-KW"/>
</dbReference>
<dbReference type="NCBIfam" id="TIGR01429">
    <property type="entry name" value="AMP_deaminase"/>
    <property type="match status" value="1"/>
</dbReference>
<dbReference type="EC" id="3.5.4.6" evidence="3"/>
<comment type="similarity">
    <text evidence="2">Belongs to the metallo-dependent hydrolases superfamily. Adenosine and AMP deaminases family.</text>
</comment>
<feature type="region of interest" description="Disordered" evidence="12">
    <location>
        <begin position="41"/>
        <end position="167"/>
    </location>
</feature>
<feature type="active site" description="Proton acceptor" evidence="9">
    <location>
        <position position="696"/>
    </location>
</feature>
<dbReference type="Pfam" id="PF19326">
    <property type="entry name" value="AMP_deaminase"/>
    <property type="match status" value="1"/>
</dbReference>
<dbReference type="FunFam" id="4.10.800.20:FF:000001">
    <property type="entry name" value="AMP deaminase"/>
    <property type="match status" value="1"/>
</dbReference>
<comment type="cofactor">
    <cofactor evidence="11">
        <name>Zn(2+)</name>
        <dbReference type="ChEBI" id="CHEBI:29105"/>
    </cofactor>
    <text evidence="11">Binds 1 zinc ion per subunit.</text>
</comment>
<keyword evidence="7" id="KW-0546">Nucleotide metabolism</keyword>
<evidence type="ECO:0000256" key="11">
    <source>
        <dbReference type="PIRSR" id="PIRSR606329-3"/>
    </source>
</evidence>
<evidence type="ECO:0000256" key="8">
    <source>
        <dbReference type="ARBA" id="ARBA00051746"/>
    </source>
</evidence>
<feature type="binding site" evidence="10">
    <location>
        <position position="408"/>
    </location>
    <ligand>
        <name>substrate</name>
    </ligand>
</feature>
<feature type="binding site" evidence="11">
    <location>
        <position position="751"/>
    </location>
    <ligand>
        <name>Zn(2+)</name>
        <dbReference type="ChEBI" id="CHEBI:29105"/>
        <note>catalytic</note>
    </ligand>
</feature>
<keyword evidence="5" id="KW-0378">Hydrolase</keyword>
<feature type="binding site" evidence="10">
    <location>
        <position position="677"/>
    </location>
    <ligand>
        <name>substrate</name>
    </ligand>
</feature>